<keyword evidence="2" id="KW-1185">Reference proteome</keyword>
<sequence length="262" mass="29194">MIASSFSASALTLSTASAVDEQANVRLSSIESRPSQEVRHVAHPYPLFAYLDAAPVEISTPAATGYTLRRYRDDEHRREPVFLGRDRAVFAFRSTANLVAFLRSEEPHDLVGTPDWEPPDWEEVPLVADIGLTYVRHEQLEVCRLDNIAQMFGARASMVDLDGAEQLFDVPPILFHPPLDKVLELMQTHHVAREVAEYAGLAEAADALAPESPLGTFERELGAAYFTKSGDHRELSRHDTDVLAALWSEMVDKIVPVVDFRD</sequence>
<evidence type="ECO:0000313" key="1">
    <source>
        <dbReference type="EMBL" id="MDT0547788.1"/>
    </source>
</evidence>
<gene>
    <name evidence="1" type="ORF">RND15_34610</name>
</gene>
<accession>A0ABU2XPD5</accession>
<name>A0ABU2XPD5_9ACTN</name>
<proteinExistence type="predicted"/>
<evidence type="ECO:0000313" key="2">
    <source>
        <dbReference type="Proteomes" id="UP001180754"/>
    </source>
</evidence>
<evidence type="ECO:0008006" key="3">
    <source>
        <dbReference type="Google" id="ProtNLM"/>
    </source>
</evidence>
<dbReference type="EMBL" id="JAVRFD010000022">
    <property type="protein sequence ID" value="MDT0547788.1"/>
    <property type="molecule type" value="Genomic_DNA"/>
</dbReference>
<dbReference type="Proteomes" id="UP001180754">
    <property type="component" value="Unassembled WGS sequence"/>
</dbReference>
<reference evidence="1" key="1">
    <citation type="submission" date="2024-05" db="EMBL/GenBank/DDBJ databases">
        <title>30 novel species of actinomycetes from the DSMZ collection.</title>
        <authorList>
            <person name="Nouioui I."/>
        </authorList>
    </citation>
    <scope>NUCLEOTIDE SEQUENCE</scope>
    <source>
        <strain evidence="1">DSM 41529</strain>
    </source>
</reference>
<organism evidence="1 2">
    <name type="scientific">Streptomyces lonegramiae</name>
    <dbReference type="NCBI Taxonomy" id="3075524"/>
    <lineage>
        <taxon>Bacteria</taxon>
        <taxon>Bacillati</taxon>
        <taxon>Actinomycetota</taxon>
        <taxon>Actinomycetes</taxon>
        <taxon>Kitasatosporales</taxon>
        <taxon>Streptomycetaceae</taxon>
        <taxon>Streptomyces</taxon>
    </lineage>
</organism>
<comment type="caution">
    <text evidence="1">The sequence shown here is derived from an EMBL/GenBank/DDBJ whole genome shotgun (WGS) entry which is preliminary data.</text>
</comment>
<protein>
    <recommendedName>
        <fullName evidence="3">SapC protein</fullName>
    </recommendedName>
</protein>